<dbReference type="Gene3D" id="1.20.144.10">
    <property type="entry name" value="Phosphatidic acid phosphatase type 2/haloperoxidase"/>
    <property type="match status" value="1"/>
</dbReference>
<keyword evidence="1" id="KW-0472">Membrane</keyword>
<protein>
    <submittedName>
        <fullName evidence="3">Phosphatase PAP2 family protein</fullName>
    </submittedName>
</protein>
<feature type="transmembrane region" description="Helical" evidence="1">
    <location>
        <begin position="134"/>
        <end position="152"/>
    </location>
</feature>
<dbReference type="KEGG" id="nano:G5V58_13605"/>
<dbReference type="Pfam" id="PF01569">
    <property type="entry name" value="PAP2"/>
    <property type="match status" value="1"/>
</dbReference>
<evidence type="ECO:0000259" key="2">
    <source>
        <dbReference type="SMART" id="SM00014"/>
    </source>
</evidence>
<feature type="domain" description="Phosphatidic acid phosphatase type 2/haloperoxidase" evidence="2">
    <location>
        <begin position="92"/>
        <end position="198"/>
    </location>
</feature>
<dbReference type="SUPFAM" id="SSF48317">
    <property type="entry name" value="Acid phosphatase/Vanadium-dependent haloperoxidase"/>
    <property type="match status" value="1"/>
</dbReference>
<dbReference type="Proteomes" id="UP000502996">
    <property type="component" value="Chromosome"/>
</dbReference>
<feature type="transmembrane region" description="Helical" evidence="1">
    <location>
        <begin position="159"/>
        <end position="180"/>
    </location>
</feature>
<dbReference type="AlphaFoldDB" id="A0A6G6WES6"/>
<feature type="transmembrane region" description="Helical" evidence="1">
    <location>
        <begin position="186"/>
        <end position="204"/>
    </location>
</feature>
<gene>
    <name evidence="3" type="ORF">G5V58_13605</name>
</gene>
<dbReference type="PANTHER" id="PTHR14969:SF13">
    <property type="entry name" value="AT30094P"/>
    <property type="match status" value="1"/>
</dbReference>
<feature type="transmembrane region" description="Helical" evidence="1">
    <location>
        <begin position="92"/>
        <end position="114"/>
    </location>
</feature>
<proteinExistence type="predicted"/>
<reference evidence="3 4" key="1">
    <citation type="submission" date="2020-02" db="EMBL/GenBank/DDBJ databases">
        <title>Full genome sequence of Nocardioides sp. R-3366.</title>
        <authorList>
            <person name="Im W.-T."/>
        </authorList>
    </citation>
    <scope>NUCLEOTIDE SEQUENCE [LARGE SCALE GENOMIC DNA]</scope>
    <source>
        <strain evidence="3 4">R-3366</strain>
    </source>
</reference>
<keyword evidence="1" id="KW-1133">Transmembrane helix</keyword>
<keyword evidence="4" id="KW-1185">Reference proteome</keyword>
<dbReference type="InterPro" id="IPR036938">
    <property type="entry name" value="PAP2/HPO_sf"/>
</dbReference>
<organism evidence="3 4">
    <name type="scientific">Nocardioides anomalus</name>
    <dbReference type="NCBI Taxonomy" id="2712223"/>
    <lineage>
        <taxon>Bacteria</taxon>
        <taxon>Bacillati</taxon>
        <taxon>Actinomycetota</taxon>
        <taxon>Actinomycetes</taxon>
        <taxon>Propionibacteriales</taxon>
        <taxon>Nocardioidaceae</taxon>
        <taxon>Nocardioides</taxon>
    </lineage>
</organism>
<keyword evidence="1" id="KW-0812">Transmembrane</keyword>
<evidence type="ECO:0000256" key="1">
    <source>
        <dbReference type="SAM" id="Phobius"/>
    </source>
</evidence>
<evidence type="ECO:0000313" key="4">
    <source>
        <dbReference type="Proteomes" id="UP000502996"/>
    </source>
</evidence>
<accession>A0A6G6WES6</accession>
<dbReference type="EMBL" id="CP049257">
    <property type="protein sequence ID" value="QIG43657.1"/>
    <property type="molecule type" value="Genomic_DNA"/>
</dbReference>
<feature type="transmembrane region" description="Helical" evidence="1">
    <location>
        <begin position="12"/>
        <end position="36"/>
    </location>
</feature>
<name>A0A6G6WES6_9ACTN</name>
<dbReference type="PANTHER" id="PTHR14969">
    <property type="entry name" value="SPHINGOSINE-1-PHOSPHATE PHOSPHOHYDROLASE"/>
    <property type="match status" value="1"/>
</dbReference>
<dbReference type="InterPro" id="IPR000326">
    <property type="entry name" value="PAP2/HPO"/>
</dbReference>
<dbReference type="SMART" id="SM00014">
    <property type="entry name" value="acidPPc"/>
    <property type="match status" value="1"/>
</dbReference>
<evidence type="ECO:0000313" key="3">
    <source>
        <dbReference type="EMBL" id="QIG43657.1"/>
    </source>
</evidence>
<dbReference type="RefSeq" id="WP_165233583.1">
    <property type="nucleotide sequence ID" value="NZ_CP049257.1"/>
</dbReference>
<sequence>MAHHDEATGRLWRVVAVLAACVAVVTVAVATSWGPLLRLDHAVTRSAFDATYGHGGRTAAWRFVTDWGSPNPMRVVLLLAAAVAQARRRADLAVWLLALTLLEAVVAPASKLLLDRARPSWADPITVLGSASYPSGHATAAATTAVALAFVVRRAAVRWCAGGVALLVAASRVFLGVHYLSDVAGGLLLGALLASATYAVLLTARPRSRRGRTASARAAA</sequence>